<evidence type="ECO:0000313" key="3">
    <source>
        <dbReference type="Proteomes" id="UP000007813"/>
    </source>
</evidence>
<organism evidence="2 3">
    <name type="scientific">Halogranum salarium B-1</name>
    <dbReference type="NCBI Taxonomy" id="1210908"/>
    <lineage>
        <taxon>Archaea</taxon>
        <taxon>Methanobacteriati</taxon>
        <taxon>Methanobacteriota</taxon>
        <taxon>Stenosarchaea group</taxon>
        <taxon>Halobacteria</taxon>
        <taxon>Halobacteriales</taxon>
        <taxon>Haloferacaceae</taxon>
    </lineage>
</organism>
<protein>
    <submittedName>
        <fullName evidence="2">Uncharacterized protein</fullName>
    </submittedName>
</protein>
<dbReference type="AlphaFoldDB" id="J3ESZ9"/>
<reference evidence="2 3" key="1">
    <citation type="journal article" date="2012" name="J. Bacteriol.">
        <title>Draft Genome Sequence of the Extremely Halophilic Archaeon Halogranum salarium B-1T.</title>
        <authorList>
            <person name="Kim K.K."/>
            <person name="Lee K.C."/>
            <person name="Lee J.S."/>
        </authorList>
    </citation>
    <scope>NUCLEOTIDE SEQUENCE [LARGE SCALE GENOMIC DNA]</scope>
    <source>
        <strain evidence="2 3">B-1</strain>
    </source>
</reference>
<dbReference type="EMBL" id="ALJD01000016">
    <property type="protein sequence ID" value="EJN57147.1"/>
    <property type="molecule type" value="Genomic_DNA"/>
</dbReference>
<name>J3ESZ9_9EURY</name>
<comment type="caution">
    <text evidence="2">The sequence shown here is derived from an EMBL/GenBank/DDBJ whole genome shotgun (WGS) entry which is preliminary data.</text>
</comment>
<proteinExistence type="predicted"/>
<evidence type="ECO:0000256" key="1">
    <source>
        <dbReference type="SAM" id="MobiDB-lite"/>
    </source>
</evidence>
<evidence type="ECO:0000313" key="2">
    <source>
        <dbReference type="EMBL" id="EJN57147.1"/>
    </source>
</evidence>
<accession>J3ESZ9</accession>
<dbReference type="Proteomes" id="UP000007813">
    <property type="component" value="Unassembled WGS sequence"/>
</dbReference>
<gene>
    <name evidence="2" type="ORF">HSB1_45330</name>
</gene>
<feature type="region of interest" description="Disordered" evidence="1">
    <location>
        <begin position="28"/>
        <end position="48"/>
    </location>
</feature>
<sequence length="48" mass="6025">MRVYGQRRFGFGTWVEMMREVVQRRMSTRETREWTKSVRETHMTRSRT</sequence>